<dbReference type="Proteomes" id="UP000028045">
    <property type="component" value="Unassembled WGS sequence"/>
</dbReference>
<keyword evidence="3" id="KW-1185">Reference proteome</keyword>
<dbReference type="InterPro" id="IPR012535">
    <property type="entry name" value="Cell_div_Cdc14"/>
</dbReference>
<evidence type="ECO:0000313" key="2">
    <source>
        <dbReference type="EMBL" id="KEY68932.1"/>
    </source>
</evidence>
<reference evidence="2 3" key="1">
    <citation type="journal article" date="2014" name="BMC Genomics">
        <title>Comparative genome sequencing reveals chemotype-specific gene clusters in the toxigenic black mold Stachybotrys.</title>
        <authorList>
            <person name="Semeiks J."/>
            <person name="Borek D."/>
            <person name="Otwinowski Z."/>
            <person name="Grishin N.V."/>
        </authorList>
    </citation>
    <scope>NUCLEOTIDE SEQUENCE [LARGE SCALE GENOMIC DNA]</scope>
    <source>
        <strain evidence="3">CBS 109288 / IBT 7711</strain>
    </source>
</reference>
<sequence length="316" mass="34901">MEALLSLAFDNLSSYDGPKIRKGMRQVEGLLAQICLSGSRPSDSRKNNDARDGDDDDSAPPRKELAQLSQDPAFREFFKLQEGFEWNVAMRLIGTLDRLMAKGSDGQNDLLILSALDLIQGVLLLHPPSKTLFSREQNMNVRENMAHCPQSTLASIANVVNLQLLLDLLEPINCPAIQSATLLTLVVALIDTPINTRTFENLDGLLTVTSLFKSRSTSREVKLKLVEFLYFYLMPETPSIPRADQRDSVPAMLQRSPSKLVGVFAADGKRRRADSGSNGVTLTTDEKQELLSRHLSSVEELVKDLRTCAPFGGVVC</sequence>
<evidence type="ECO:0000256" key="1">
    <source>
        <dbReference type="SAM" id="MobiDB-lite"/>
    </source>
</evidence>
<evidence type="ECO:0000313" key="3">
    <source>
        <dbReference type="Proteomes" id="UP000028045"/>
    </source>
</evidence>
<evidence type="ECO:0008006" key="4">
    <source>
        <dbReference type="Google" id="ProtNLM"/>
    </source>
</evidence>
<feature type="region of interest" description="Disordered" evidence="1">
    <location>
        <begin position="38"/>
        <end position="65"/>
    </location>
</feature>
<proteinExistence type="predicted"/>
<gene>
    <name evidence="2" type="ORF">S7711_04599</name>
</gene>
<accession>A0A084AUF3</accession>
<feature type="compositionally biased region" description="Basic and acidic residues" evidence="1">
    <location>
        <begin position="42"/>
        <end position="51"/>
    </location>
</feature>
<name>A0A084AUF3_STACB</name>
<organism evidence="2 3">
    <name type="scientific">Stachybotrys chartarum (strain CBS 109288 / IBT 7711)</name>
    <name type="common">Toxic black mold</name>
    <name type="synonym">Stilbospora chartarum</name>
    <dbReference type="NCBI Taxonomy" id="1280523"/>
    <lineage>
        <taxon>Eukaryota</taxon>
        <taxon>Fungi</taxon>
        <taxon>Dikarya</taxon>
        <taxon>Ascomycota</taxon>
        <taxon>Pezizomycotina</taxon>
        <taxon>Sordariomycetes</taxon>
        <taxon>Hypocreomycetidae</taxon>
        <taxon>Hypocreales</taxon>
        <taxon>Stachybotryaceae</taxon>
        <taxon>Stachybotrys</taxon>
    </lineage>
</organism>
<dbReference type="AlphaFoldDB" id="A0A084AUF3"/>
<dbReference type="HOGENOM" id="CLU_052857_0_0_1"/>
<dbReference type="PANTHER" id="PTHR34065">
    <property type="entry name" value="CELL DIVISION CONTROL PROTEIN 14"/>
    <property type="match status" value="1"/>
</dbReference>
<dbReference type="Pfam" id="PF08045">
    <property type="entry name" value="CDC14"/>
    <property type="match status" value="2"/>
</dbReference>
<dbReference type="EMBL" id="KL648555">
    <property type="protein sequence ID" value="KEY68932.1"/>
    <property type="molecule type" value="Genomic_DNA"/>
</dbReference>
<dbReference type="OrthoDB" id="5357220at2759"/>
<dbReference type="PANTHER" id="PTHR34065:SF1">
    <property type="entry name" value="CELL DIVISION CONTROL PROTEIN 14"/>
    <property type="match status" value="1"/>
</dbReference>
<protein>
    <recommendedName>
        <fullName evidence="4">Cell division control protein 14</fullName>
    </recommendedName>
</protein>